<sequence length="225" mass="23033">MVTTIALCDPNLLIRGGLRAILAGEPDIEVVAEVADGEQALRTVRRLRPDLLFTALDLPGGHGFEVARALARAPETRSTGVVFLAQSFDPALAVQGLMAGGRAFVSTGDPPRRLVTAARAVAAGYAVLPPAVLADGPWLTGSGGAARPGAAPGVPGLTGRELEVLRLMAAGMSNAEIAGHLSLGEATVKSHVSRLLGKLGLRNRSQAIACAYRTGLVTVPVPGRG</sequence>
<dbReference type="GO" id="GO:0000160">
    <property type="term" value="P:phosphorelay signal transduction system"/>
    <property type="evidence" value="ECO:0007669"/>
    <property type="project" value="InterPro"/>
</dbReference>
<dbReference type="PROSITE" id="PS00622">
    <property type="entry name" value="HTH_LUXR_1"/>
    <property type="match status" value="1"/>
</dbReference>
<dbReference type="InterPro" id="IPR000792">
    <property type="entry name" value="Tscrpt_reg_LuxR_C"/>
</dbReference>
<dbReference type="OMA" id="CLRAGAC"/>
<dbReference type="CDD" id="cd06170">
    <property type="entry name" value="LuxR_C_like"/>
    <property type="match status" value="1"/>
</dbReference>
<dbReference type="PRINTS" id="PR00038">
    <property type="entry name" value="HTHLUXR"/>
</dbReference>
<dbReference type="InterPro" id="IPR011006">
    <property type="entry name" value="CheY-like_superfamily"/>
</dbReference>
<proteinExistence type="predicted"/>
<feature type="domain" description="Response regulatory" evidence="7">
    <location>
        <begin position="4"/>
        <end position="122"/>
    </location>
</feature>
<dbReference type="SUPFAM" id="SSF46894">
    <property type="entry name" value="C-terminal effector domain of the bipartite response regulators"/>
    <property type="match status" value="1"/>
</dbReference>
<dbReference type="PROSITE" id="PS50043">
    <property type="entry name" value="HTH_LUXR_2"/>
    <property type="match status" value="1"/>
</dbReference>
<keyword evidence="2" id="KW-0805">Transcription regulation</keyword>
<dbReference type="AlphaFoldDB" id="Q1EMV1"/>
<dbReference type="InterPro" id="IPR016032">
    <property type="entry name" value="Sig_transdc_resp-reg_C-effctor"/>
</dbReference>
<dbReference type="Pfam" id="PF00196">
    <property type="entry name" value="GerE"/>
    <property type="match status" value="1"/>
</dbReference>
<keyword evidence="4" id="KW-0804">Transcription</keyword>
<evidence type="ECO:0000256" key="4">
    <source>
        <dbReference type="ARBA" id="ARBA00023163"/>
    </source>
</evidence>
<evidence type="ECO:0000256" key="5">
    <source>
        <dbReference type="PROSITE-ProRule" id="PRU00169"/>
    </source>
</evidence>
<feature type="domain" description="HTH luxR-type" evidence="6">
    <location>
        <begin position="150"/>
        <end position="215"/>
    </location>
</feature>
<dbReference type="PANTHER" id="PTHR44688:SF16">
    <property type="entry name" value="DNA-BINDING TRANSCRIPTIONAL ACTIVATOR DEVR_DOSR"/>
    <property type="match status" value="1"/>
</dbReference>
<dbReference type="PANTHER" id="PTHR44688">
    <property type="entry name" value="DNA-BINDING TRANSCRIPTIONAL ACTIVATOR DEVR_DOSR"/>
    <property type="match status" value="1"/>
</dbReference>
<comment type="caution">
    <text evidence="5">Lacks conserved residue(s) required for the propagation of feature annotation.</text>
</comment>
<dbReference type="InterPro" id="IPR058245">
    <property type="entry name" value="NreC/VraR/RcsB-like_REC"/>
</dbReference>
<evidence type="ECO:0000259" key="6">
    <source>
        <dbReference type="PROSITE" id="PS50043"/>
    </source>
</evidence>
<evidence type="ECO:0000313" key="8">
    <source>
        <dbReference type="EMBL" id="CAJ20013.1"/>
    </source>
</evidence>
<name>Q1EMV1_STRCT</name>
<dbReference type="SMART" id="SM00448">
    <property type="entry name" value="REC"/>
    <property type="match status" value="1"/>
</dbReference>
<organism evidence="8">
    <name type="scientific">Streptantibioticus cattleyicolor</name>
    <name type="common">Streptomyces cattleya</name>
    <dbReference type="NCBI Taxonomy" id="29303"/>
    <lineage>
        <taxon>Bacteria</taxon>
        <taxon>Bacillati</taxon>
        <taxon>Actinomycetota</taxon>
        <taxon>Actinomycetes</taxon>
        <taxon>Kitasatosporales</taxon>
        <taxon>Streptomycetaceae</taxon>
        <taxon>Streptantibioticus</taxon>
    </lineage>
</organism>
<evidence type="ECO:0000256" key="1">
    <source>
        <dbReference type="ARBA" id="ARBA00022553"/>
    </source>
</evidence>
<dbReference type="CDD" id="cd17535">
    <property type="entry name" value="REC_NarL-like"/>
    <property type="match status" value="1"/>
</dbReference>
<dbReference type="GO" id="GO:0003677">
    <property type="term" value="F:DNA binding"/>
    <property type="evidence" value="ECO:0007669"/>
    <property type="project" value="UniProtKB-KW"/>
</dbReference>
<evidence type="ECO:0000256" key="3">
    <source>
        <dbReference type="ARBA" id="ARBA00023125"/>
    </source>
</evidence>
<reference evidence="8" key="1">
    <citation type="journal article" date="2006" name="Chem. Biol.">
        <title>The gene cluster for fluorometabolite biosynthesis in Streptomyces cattleya: a thioesterase confers resistance to fluoroacetyl-coenzyme A.</title>
        <authorList>
            <person name="Huang F."/>
            <person name="Haydock S.F."/>
            <person name="Spiteller D."/>
            <person name="Mironenko T."/>
            <person name="Li T.L."/>
            <person name="O'Hagan D."/>
            <person name="Leadlay P.F."/>
            <person name="Spencer J.B."/>
        </authorList>
    </citation>
    <scope>NUCLEOTIDE SEQUENCE</scope>
</reference>
<keyword evidence="1" id="KW-0597">Phosphoprotein</keyword>
<dbReference type="InterPro" id="IPR001789">
    <property type="entry name" value="Sig_transdc_resp-reg_receiver"/>
</dbReference>
<dbReference type="GO" id="GO:0006355">
    <property type="term" value="P:regulation of DNA-templated transcription"/>
    <property type="evidence" value="ECO:0007669"/>
    <property type="project" value="InterPro"/>
</dbReference>
<dbReference type="Pfam" id="PF00072">
    <property type="entry name" value="Response_reg"/>
    <property type="match status" value="1"/>
</dbReference>
<dbReference type="SMART" id="SM00421">
    <property type="entry name" value="HTH_LUXR"/>
    <property type="match status" value="1"/>
</dbReference>
<gene>
    <name evidence="8" type="primary">flL</name>
</gene>
<dbReference type="PROSITE" id="PS50110">
    <property type="entry name" value="RESPONSE_REGULATORY"/>
    <property type="match status" value="1"/>
</dbReference>
<keyword evidence="3" id="KW-0238">DNA-binding</keyword>
<protein>
    <submittedName>
        <fullName evidence="8">Putative DNA binding regulatory protein</fullName>
    </submittedName>
</protein>
<dbReference type="SUPFAM" id="SSF52172">
    <property type="entry name" value="CheY-like"/>
    <property type="match status" value="1"/>
</dbReference>
<dbReference type="EMBL" id="AM055586">
    <property type="protein sequence ID" value="CAJ20013.1"/>
    <property type="molecule type" value="Genomic_DNA"/>
</dbReference>
<dbReference type="Gene3D" id="3.40.50.2300">
    <property type="match status" value="1"/>
</dbReference>
<accession>Q1EMV1</accession>
<evidence type="ECO:0000256" key="2">
    <source>
        <dbReference type="ARBA" id="ARBA00023015"/>
    </source>
</evidence>
<evidence type="ECO:0000259" key="7">
    <source>
        <dbReference type="PROSITE" id="PS50110"/>
    </source>
</evidence>